<comment type="pathway">
    <text evidence="3 14">Amino-acid biosynthesis; S-adenosyl-L-methionine biosynthesis; S-adenosyl-L-methionine from L-methionine: step 1/1.</text>
</comment>
<dbReference type="GO" id="GO:0004478">
    <property type="term" value="F:methionine adenosyltransferase activity"/>
    <property type="evidence" value="ECO:0007669"/>
    <property type="project" value="UniProtKB-UniRule"/>
</dbReference>
<evidence type="ECO:0000256" key="14">
    <source>
        <dbReference type="HAMAP-Rule" id="MF_00136"/>
    </source>
</evidence>
<dbReference type="EMBL" id="WMEO01000008">
    <property type="protein sequence ID" value="MYL16387.1"/>
    <property type="molecule type" value="Genomic_DNA"/>
</dbReference>
<comment type="caution">
    <text evidence="16">The sequence shown here is derived from an EMBL/GenBank/DDBJ whole genome shotgun (WGS) entry which is preliminary data.</text>
</comment>
<dbReference type="UniPathway" id="UPA00315">
    <property type="reaction ID" value="UER00080"/>
</dbReference>
<evidence type="ECO:0000256" key="4">
    <source>
        <dbReference type="ARBA" id="ARBA00009691"/>
    </source>
</evidence>
<feature type="binding site" evidence="14">
    <location>
        <begin position="136"/>
        <end position="141"/>
    </location>
    <ligand>
        <name>ATP</name>
        <dbReference type="ChEBI" id="CHEBI:30616"/>
    </ligand>
</feature>
<evidence type="ECO:0000313" key="18">
    <source>
        <dbReference type="Proteomes" id="UP000460194"/>
    </source>
</evidence>
<dbReference type="GO" id="GO:0005524">
    <property type="term" value="F:ATP binding"/>
    <property type="evidence" value="ECO:0007669"/>
    <property type="project" value="UniProtKB-UniRule"/>
</dbReference>
<protein>
    <recommendedName>
        <fullName evidence="6 14">S-adenosylmethionine synthase</fullName>
        <shortName evidence="14">AdoMet synthase</shortName>
        <ecNumber evidence="5 14">2.5.1.6</ecNumber>
    </recommendedName>
    <alternativeName>
        <fullName evidence="12 14">Methionine adenosyltransferase</fullName>
    </alternativeName>
</protein>
<evidence type="ECO:0000256" key="5">
    <source>
        <dbReference type="ARBA" id="ARBA00012828"/>
    </source>
</evidence>
<dbReference type="NCBIfam" id="NF003364">
    <property type="entry name" value="PRK04439.1-3"/>
    <property type="match status" value="1"/>
</dbReference>
<dbReference type="Pfam" id="PF01941">
    <property type="entry name" value="AdoMet_Synthase"/>
    <property type="match status" value="1"/>
</dbReference>
<reference evidence="17 18" key="1">
    <citation type="submission" date="2019-11" db="EMBL/GenBank/DDBJ databases">
        <title>Genome sequences of 17 halophilic strains isolated from different environments.</title>
        <authorList>
            <person name="Furrow R.E."/>
        </authorList>
    </citation>
    <scope>NUCLEOTIDE SEQUENCE [LARGE SCALE GENOMIC DNA]</scope>
    <source>
        <strain evidence="16 17">22502_06_Cabo</strain>
        <strain evidence="15 18">22517_05_Cabo</strain>
    </source>
</reference>
<dbReference type="NCBIfam" id="NF003366">
    <property type="entry name" value="PRK04439.1-5"/>
    <property type="match status" value="1"/>
</dbReference>
<sequence length="400" mass="43387">MDRNIQVSRLDRQAVEDQEVEIVERKGIGHPDSICDGVAESVSRALSQLYLDRVGKVLHYNTDETQLVAGRAAPAFGGGEVVEPIYILIVGRATKEYDGEQLPVDSTALAAARDYLSEAIPELEYGTDVVVDVKLGEGSGDLQDVFGEETQEVPMANDTSFGVGHAPLTETETIVHEAERALNTTYHDDHPELGPDVKIMGKREGDRIDITVAAAMVDAYVDGLDEYDDAVASVREYVDDLAREYTDREVHVDVNTADDYDEGSVYLTVTGTSAEQGDDGSVGRGNRANGLITPNRPMSMEATSGKNPVNHIGKIYNLLSTRVAESVTSEVDGIRDLQVRLLSQIGRPIDEPHVADAQIVTEEGVALDDIEADVLEIVDRELADVTDVTRSVIEGDVSTF</sequence>
<dbReference type="GO" id="GO:0006556">
    <property type="term" value="P:S-adenosylmethionine biosynthetic process"/>
    <property type="evidence" value="ECO:0007669"/>
    <property type="project" value="UniProtKB-UniRule"/>
</dbReference>
<dbReference type="PANTHER" id="PTHR36697:SF1">
    <property type="entry name" value="S-ADENOSYLMETHIONINE SYNTHASE"/>
    <property type="match status" value="1"/>
</dbReference>
<dbReference type="InterPro" id="IPR042544">
    <property type="entry name" value="AdoMet_synthase_3"/>
</dbReference>
<dbReference type="EMBL" id="WMFC01000005">
    <property type="protein sequence ID" value="MYL67056.1"/>
    <property type="molecule type" value="Genomic_DNA"/>
</dbReference>
<dbReference type="Gene3D" id="3.30.300.280">
    <property type="entry name" value="S-adenosylmethionine synthetase, C-terminal domain"/>
    <property type="match status" value="1"/>
</dbReference>
<evidence type="ECO:0000256" key="2">
    <source>
        <dbReference type="ARBA" id="ARBA00003775"/>
    </source>
</evidence>
<evidence type="ECO:0000256" key="13">
    <source>
        <dbReference type="ARBA" id="ARBA00048344"/>
    </source>
</evidence>
<dbReference type="EC" id="2.5.1.6" evidence="5 14"/>
<keyword evidence="10 14" id="KW-0067">ATP-binding</keyword>
<comment type="similarity">
    <text evidence="4 14">Belongs to the AdoMet synthase 2 family.</text>
</comment>
<evidence type="ECO:0000256" key="9">
    <source>
        <dbReference type="ARBA" id="ARBA00022741"/>
    </source>
</evidence>
<dbReference type="GO" id="GO:0006730">
    <property type="term" value="P:one-carbon metabolic process"/>
    <property type="evidence" value="ECO:0007669"/>
    <property type="project" value="UniProtKB-KW"/>
</dbReference>
<dbReference type="RefSeq" id="WP_159358166.1">
    <property type="nucleotide sequence ID" value="NZ_WMEO01000008.1"/>
</dbReference>
<evidence type="ECO:0000313" key="15">
    <source>
        <dbReference type="EMBL" id="MYL16387.1"/>
    </source>
</evidence>
<evidence type="ECO:0000256" key="1">
    <source>
        <dbReference type="ARBA" id="ARBA00001946"/>
    </source>
</evidence>
<dbReference type="HAMAP" id="MF_00136">
    <property type="entry name" value="S_AdoMet_synth2"/>
    <property type="match status" value="1"/>
</dbReference>
<evidence type="ECO:0000313" key="17">
    <source>
        <dbReference type="Proteomes" id="UP000452321"/>
    </source>
</evidence>
<dbReference type="PANTHER" id="PTHR36697">
    <property type="entry name" value="S-ADENOSYLMETHIONINE SYNTHASE"/>
    <property type="match status" value="1"/>
</dbReference>
<dbReference type="Proteomes" id="UP000452321">
    <property type="component" value="Unassembled WGS sequence"/>
</dbReference>
<dbReference type="Proteomes" id="UP000460194">
    <property type="component" value="Unassembled WGS sequence"/>
</dbReference>
<evidence type="ECO:0000256" key="6">
    <source>
        <dbReference type="ARBA" id="ARBA00020319"/>
    </source>
</evidence>
<keyword evidence="9 14" id="KW-0547">Nucleotide-binding</keyword>
<comment type="function">
    <text evidence="2 14">Catalyzes the formation of S-adenosylmethionine from methionine and ATP.</text>
</comment>
<evidence type="ECO:0000313" key="16">
    <source>
        <dbReference type="EMBL" id="MYL67056.1"/>
    </source>
</evidence>
<evidence type="ECO:0000256" key="8">
    <source>
        <dbReference type="ARBA" id="ARBA00022679"/>
    </source>
</evidence>
<dbReference type="Gene3D" id="3.30.300.10">
    <property type="match status" value="1"/>
</dbReference>
<evidence type="ECO:0000256" key="7">
    <source>
        <dbReference type="ARBA" id="ARBA00022563"/>
    </source>
</evidence>
<proteinExistence type="inferred from homology"/>
<dbReference type="GO" id="GO:0000287">
    <property type="term" value="F:magnesium ion binding"/>
    <property type="evidence" value="ECO:0007669"/>
    <property type="project" value="UniProtKB-UniRule"/>
</dbReference>
<dbReference type="InterPro" id="IPR002795">
    <property type="entry name" value="S-AdoMet_synthetase_arc"/>
</dbReference>
<gene>
    <name evidence="14" type="primary">mat</name>
    <name evidence="16" type="ORF">GLW30_04870</name>
    <name evidence="15" type="ORF">GLW36_06950</name>
</gene>
<dbReference type="AlphaFoldDB" id="A0A6B1IW97"/>
<organism evidence="16 17">
    <name type="scientific">Halorubrum distributum</name>
    <dbReference type="NCBI Taxonomy" id="29283"/>
    <lineage>
        <taxon>Archaea</taxon>
        <taxon>Methanobacteriati</taxon>
        <taxon>Methanobacteriota</taxon>
        <taxon>Stenosarchaea group</taxon>
        <taxon>Halobacteria</taxon>
        <taxon>Halobacteriales</taxon>
        <taxon>Haloferacaceae</taxon>
        <taxon>Halorubrum</taxon>
        <taxon>Halorubrum distributum group</taxon>
    </lineage>
</organism>
<evidence type="ECO:0000256" key="12">
    <source>
        <dbReference type="ARBA" id="ARBA00032151"/>
    </source>
</evidence>
<comment type="cofactor">
    <cofactor evidence="1 14">
        <name>Mg(2+)</name>
        <dbReference type="ChEBI" id="CHEBI:18420"/>
    </cofactor>
</comment>
<keyword evidence="7 14" id="KW-0554">One-carbon metabolism</keyword>
<accession>A0A6B1IW97</accession>
<evidence type="ECO:0000256" key="3">
    <source>
        <dbReference type="ARBA" id="ARBA00005224"/>
    </source>
</evidence>
<keyword evidence="11 14" id="KW-0460">Magnesium</keyword>
<evidence type="ECO:0000256" key="11">
    <source>
        <dbReference type="ARBA" id="ARBA00022842"/>
    </source>
</evidence>
<keyword evidence="8 14" id="KW-0808">Transferase</keyword>
<evidence type="ECO:0000256" key="10">
    <source>
        <dbReference type="ARBA" id="ARBA00022840"/>
    </source>
</evidence>
<name>A0A6B1IW97_9EURY</name>
<comment type="catalytic activity">
    <reaction evidence="13 14">
        <text>L-methionine + ATP + H2O = S-adenosyl-L-methionine + phosphate + diphosphate</text>
        <dbReference type="Rhea" id="RHEA:21080"/>
        <dbReference type="ChEBI" id="CHEBI:15377"/>
        <dbReference type="ChEBI" id="CHEBI:30616"/>
        <dbReference type="ChEBI" id="CHEBI:33019"/>
        <dbReference type="ChEBI" id="CHEBI:43474"/>
        <dbReference type="ChEBI" id="CHEBI:57844"/>
        <dbReference type="ChEBI" id="CHEBI:59789"/>
        <dbReference type="EC" id="2.5.1.6"/>
    </reaction>
</comment>
<dbReference type="InterPro" id="IPR027790">
    <property type="entry name" value="AdoMet_synthase_2_family"/>
</dbReference>